<dbReference type="RefSeq" id="WP_261958537.1">
    <property type="nucleotide sequence ID" value="NZ_BAAAXA010000001.1"/>
</dbReference>
<dbReference type="Proteomes" id="UP001143480">
    <property type="component" value="Unassembled WGS sequence"/>
</dbReference>
<gene>
    <name evidence="2" type="ORF">GCM10017581_065990</name>
</gene>
<reference evidence="2" key="1">
    <citation type="journal article" date="2014" name="Int. J. Syst. Evol. Microbiol.">
        <title>Complete genome sequence of Corynebacterium casei LMG S-19264T (=DSM 44701T), isolated from a smear-ripened cheese.</title>
        <authorList>
            <consortium name="US DOE Joint Genome Institute (JGI-PGF)"/>
            <person name="Walter F."/>
            <person name="Albersmeier A."/>
            <person name="Kalinowski J."/>
            <person name="Ruckert C."/>
        </authorList>
    </citation>
    <scope>NUCLEOTIDE SEQUENCE</scope>
    <source>
        <strain evidence="2">VKM Ac-1321</strain>
    </source>
</reference>
<sequence>MSGKLRRWFVPLGAAAVLFGAADPAVAGGVLDPAPVSPNQAFVGQVNGVAGLSRIAVVCDGPADIVPTGHPAAGQTVTAVQVRTGDTTPGIGFTGSAGTAIVVGIGSSVSPLPPVTLRFFQANAAIPTDILVPCTGTGVVSFTPTRTSATARTAATNVTFVRAVSTG</sequence>
<keyword evidence="1" id="KW-0732">Signal</keyword>
<feature type="chain" id="PRO_5040968707" description="Secreted protein" evidence="1">
    <location>
        <begin position="28"/>
        <end position="167"/>
    </location>
</feature>
<dbReference type="AlphaFoldDB" id="A0A9W6KPF3"/>
<proteinExistence type="predicted"/>
<accession>A0A9W6KPF3</accession>
<evidence type="ECO:0000313" key="2">
    <source>
        <dbReference type="EMBL" id="GLL04852.1"/>
    </source>
</evidence>
<name>A0A9W6KPF3_9ACTN</name>
<organism evidence="2 3">
    <name type="scientific">Dactylosporangium matsuzakiense</name>
    <dbReference type="NCBI Taxonomy" id="53360"/>
    <lineage>
        <taxon>Bacteria</taxon>
        <taxon>Bacillati</taxon>
        <taxon>Actinomycetota</taxon>
        <taxon>Actinomycetes</taxon>
        <taxon>Micromonosporales</taxon>
        <taxon>Micromonosporaceae</taxon>
        <taxon>Dactylosporangium</taxon>
    </lineage>
</organism>
<keyword evidence="3" id="KW-1185">Reference proteome</keyword>
<evidence type="ECO:0000313" key="3">
    <source>
        <dbReference type="Proteomes" id="UP001143480"/>
    </source>
</evidence>
<dbReference type="EMBL" id="BSFP01000050">
    <property type="protein sequence ID" value="GLL04852.1"/>
    <property type="molecule type" value="Genomic_DNA"/>
</dbReference>
<reference evidence="2" key="2">
    <citation type="submission" date="2023-01" db="EMBL/GenBank/DDBJ databases">
        <authorList>
            <person name="Sun Q."/>
            <person name="Evtushenko L."/>
        </authorList>
    </citation>
    <scope>NUCLEOTIDE SEQUENCE</scope>
    <source>
        <strain evidence="2">VKM Ac-1321</strain>
    </source>
</reference>
<protein>
    <recommendedName>
        <fullName evidence="4">Secreted protein</fullName>
    </recommendedName>
</protein>
<comment type="caution">
    <text evidence="2">The sequence shown here is derived from an EMBL/GenBank/DDBJ whole genome shotgun (WGS) entry which is preliminary data.</text>
</comment>
<evidence type="ECO:0000256" key="1">
    <source>
        <dbReference type="SAM" id="SignalP"/>
    </source>
</evidence>
<evidence type="ECO:0008006" key="4">
    <source>
        <dbReference type="Google" id="ProtNLM"/>
    </source>
</evidence>
<feature type="signal peptide" evidence="1">
    <location>
        <begin position="1"/>
        <end position="27"/>
    </location>
</feature>